<feature type="domain" description="Glycosyl transferase family 1" evidence="1">
    <location>
        <begin position="212"/>
        <end position="348"/>
    </location>
</feature>
<dbReference type="Pfam" id="PF00534">
    <property type="entry name" value="Glycos_transf_1"/>
    <property type="match status" value="1"/>
</dbReference>
<gene>
    <name evidence="3" type="ORF">VJ786_08450</name>
</gene>
<reference evidence="3 4" key="1">
    <citation type="submission" date="2024-01" db="EMBL/GenBank/DDBJ databases">
        <title>Sphingobacterium tenebrionis sp. nov., a novel endophyte isolated from tenebrio molitor intestines.</title>
        <authorList>
            <person name="Zhang C."/>
        </authorList>
    </citation>
    <scope>NUCLEOTIDE SEQUENCE [LARGE SCALE GENOMIC DNA]</scope>
    <source>
        <strain evidence="3 4">PU5-4</strain>
    </source>
</reference>
<evidence type="ECO:0000259" key="2">
    <source>
        <dbReference type="Pfam" id="PF13439"/>
    </source>
</evidence>
<dbReference type="EMBL" id="JAYLLN010000017">
    <property type="protein sequence ID" value="MEI5984931.1"/>
    <property type="molecule type" value="Genomic_DNA"/>
</dbReference>
<keyword evidence="3" id="KW-0328">Glycosyltransferase</keyword>
<dbReference type="PANTHER" id="PTHR45947">
    <property type="entry name" value="SULFOQUINOVOSYL TRANSFERASE SQD2"/>
    <property type="match status" value="1"/>
</dbReference>
<evidence type="ECO:0000313" key="3">
    <source>
        <dbReference type="EMBL" id="MEI5984931.1"/>
    </source>
</evidence>
<dbReference type="RefSeq" id="WP_099365849.1">
    <property type="nucleotide sequence ID" value="NZ_JAYLLN010000017.1"/>
</dbReference>
<comment type="caution">
    <text evidence="3">The sequence shown here is derived from an EMBL/GenBank/DDBJ whole genome shotgun (WGS) entry which is preliminary data.</text>
</comment>
<proteinExistence type="predicted"/>
<name>A0ABU8I5C9_9SPHI</name>
<dbReference type="GO" id="GO:0016757">
    <property type="term" value="F:glycosyltransferase activity"/>
    <property type="evidence" value="ECO:0007669"/>
    <property type="project" value="UniProtKB-KW"/>
</dbReference>
<accession>A0ABU8I5C9</accession>
<dbReference type="EC" id="2.4.-.-" evidence="3"/>
<evidence type="ECO:0000259" key="1">
    <source>
        <dbReference type="Pfam" id="PF00534"/>
    </source>
</evidence>
<keyword evidence="3" id="KW-0808">Transferase</keyword>
<dbReference type="PANTHER" id="PTHR45947:SF13">
    <property type="entry name" value="TRANSFERASE"/>
    <property type="match status" value="1"/>
</dbReference>
<evidence type="ECO:0000313" key="4">
    <source>
        <dbReference type="Proteomes" id="UP001363035"/>
    </source>
</evidence>
<dbReference type="Proteomes" id="UP001363035">
    <property type="component" value="Unassembled WGS sequence"/>
</dbReference>
<organism evidence="3 4">
    <name type="scientific">Sphingobacterium tenebrionis</name>
    <dbReference type="NCBI Taxonomy" id="3111775"/>
    <lineage>
        <taxon>Bacteria</taxon>
        <taxon>Pseudomonadati</taxon>
        <taxon>Bacteroidota</taxon>
        <taxon>Sphingobacteriia</taxon>
        <taxon>Sphingobacteriales</taxon>
        <taxon>Sphingobacteriaceae</taxon>
        <taxon>Sphingobacterium</taxon>
    </lineage>
</organism>
<sequence>MRILIIHNEYQHIGGEDFVVKQEIEALLQKHEVELFTVKNVKGLAGYLQYLSYPLNWKEANRLETRIKHFRPDIIHIHNMHYALGPLFILHIKKLGIPMVMTLHNFRLLCPSATLFHDGNLFLDSITQKFPWQAVRKKALENSYIKTFWTAFTYWIHRKRGTFKKIDRFIALSEFAKNLFHRSTFEVPIKNFVVKPNFVKEVAPTEIIQSQAFVYVGRLSEEKGILPLLHAWTASNHELKIFGTGPLQEEVEKIANSHPNIHYFGFQDKQMISNHMAGASAVIVPSVCYESMPLAVLEAYALGVPVLASNIGILNEMVVPLYTGMLFDPHNHPQIIQTLAEWQAIPVDKKEIMKMNCRDTFLKHYEQTLVMNQLEHIYQEVIKEQRTKI</sequence>
<dbReference type="Pfam" id="PF13439">
    <property type="entry name" value="Glyco_transf_4"/>
    <property type="match status" value="1"/>
</dbReference>
<dbReference type="Gene3D" id="3.40.50.2000">
    <property type="entry name" value="Glycogen Phosphorylase B"/>
    <property type="match status" value="2"/>
</dbReference>
<feature type="domain" description="Glycosyltransferase subfamily 4-like N-terminal" evidence="2">
    <location>
        <begin position="14"/>
        <end position="199"/>
    </location>
</feature>
<dbReference type="InterPro" id="IPR028098">
    <property type="entry name" value="Glyco_trans_4-like_N"/>
</dbReference>
<keyword evidence="4" id="KW-1185">Reference proteome</keyword>
<dbReference type="SUPFAM" id="SSF53756">
    <property type="entry name" value="UDP-Glycosyltransferase/glycogen phosphorylase"/>
    <property type="match status" value="1"/>
</dbReference>
<dbReference type="CDD" id="cd03801">
    <property type="entry name" value="GT4_PimA-like"/>
    <property type="match status" value="1"/>
</dbReference>
<protein>
    <submittedName>
        <fullName evidence="3">Glycosyltransferase family 4 protein</fullName>
        <ecNumber evidence="3">2.4.-.-</ecNumber>
    </submittedName>
</protein>
<dbReference type="InterPro" id="IPR050194">
    <property type="entry name" value="Glycosyltransferase_grp1"/>
</dbReference>
<dbReference type="InterPro" id="IPR001296">
    <property type="entry name" value="Glyco_trans_1"/>
</dbReference>